<dbReference type="Proteomes" id="UP000094527">
    <property type="component" value="Unassembled WGS sequence"/>
</dbReference>
<evidence type="ECO:0000313" key="17">
    <source>
        <dbReference type="EMBL" id="ODM98630.1"/>
    </source>
</evidence>
<evidence type="ECO:0000256" key="12">
    <source>
        <dbReference type="ARBA" id="ARBA00032140"/>
    </source>
</evidence>
<dbReference type="STRING" id="48709.A0A1D2N067"/>
<sequence length="942" mass="106181">MSVPTIPIPPSAKPKKHFIGAAAPSGYVPGVGRGATGFTTRSDIGPARDANDVSDDRHAPPNKRKKPGGKEEEVEEDDEDLNDSNYDEFSGYGGSLFNKDPYDKDDEEADEIYESIDKRMDEKRKDYREKKLKGKFFSIVLEKFRQERPKIQQQFSDLRRALSQVSEDEWLSIPDVGDARNKKQRNPRTEKFTPLPDSVISRNLGGDAVTSLDPKSGLASAFPSSGTMTPGLSTPSGDLDLKKIGQARNTLMNVRLNQLSDNVSGQTVVDPKGYLTDLQSMIPTYGGDINDIKKARLLLKSVRETNPSHPPAWIASARLEEVTGKVQAARNLIMKGCEENPNSEDLWLEAARLQPPELGKGIIAQAVRHIPTSVRIWAKAADLETEAKAKKKVYRKALEHIPNSVRLWKAAVELEEPEDARILLGRAVECCPTSVELWLALARLESYENARRVLNKARQNIPTDRLIWITAAKLEEAQENTQMVDKIVERAISSLTANGVEITRDQWIEDAIECEKANSVLTCRAIIKAVIGHGLEEEERKETWVEDAENCTQKGAIECARAIYSHALTIFSTKKSIWKQAAYFEKTHGSRESLENLLQQAVSHCPQAEVLWLMGAKSKWLADDVPAARSILQLAFQANPNSEEIWLAAVKLESENNEYERARRLLAKARASAPTPRVMVKSVRLEWALNEIARALSLIEEGLQSFPECAKLWMMHGQILEQEGQLDKAREIYVQGTKKCPDSVPIWILLAHNEEKRGQLIKARSVMDKARLRNPQNDRLWLEAVRIESRAGLKEIAEPLMAKALQECPTSGILWAEAIFMEGRAQRKTKSVDALKKCEHDPHVLLAVSLLFWSERKIGKCREWFNRTVKIEPDLADAWSYFYKFELVHGTKESQQDIIKRCLLAEPHHGETWCRISKDIKNWRKKTEEVIVMVAAELQIPT</sequence>
<evidence type="ECO:0000256" key="7">
    <source>
        <dbReference type="ARBA" id="ARBA00022728"/>
    </source>
</evidence>
<dbReference type="InterPro" id="IPR011990">
    <property type="entry name" value="TPR-like_helical_dom_sf"/>
</dbReference>
<feature type="compositionally biased region" description="Pro residues" evidence="14">
    <location>
        <begin position="1"/>
        <end position="12"/>
    </location>
</feature>
<evidence type="ECO:0000256" key="5">
    <source>
        <dbReference type="ARBA" id="ARBA00022553"/>
    </source>
</evidence>
<dbReference type="InterPro" id="IPR003107">
    <property type="entry name" value="HAT"/>
</dbReference>
<dbReference type="Pfam" id="PF06424">
    <property type="entry name" value="PRP1_N"/>
    <property type="match status" value="1"/>
</dbReference>
<evidence type="ECO:0000256" key="6">
    <source>
        <dbReference type="ARBA" id="ARBA00022664"/>
    </source>
</evidence>
<keyword evidence="10" id="KW-0539">Nucleus</keyword>
<protein>
    <recommendedName>
        <fullName evidence="4">Pre-mRNA-processing factor 6</fullName>
    </recommendedName>
    <alternativeName>
        <fullName evidence="12">PRP6 homolog</fullName>
    </alternativeName>
    <alternativeName>
        <fullName evidence="11">U5 snRNP-associated 102 kDa protein</fullName>
    </alternativeName>
</protein>
<name>A0A1D2N067_ORCCI</name>
<dbReference type="FunFam" id="1.25.40.10:FF:000054">
    <property type="entry name" value="Pre-mRNA processing factor 6"/>
    <property type="match status" value="1"/>
</dbReference>
<dbReference type="FunFam" id="1.25.40.10:FF:000649">
    <property type="entry name" value="mRNA splicing factor (Prp1/Zer1), putative"/>
    <property type="match status" value="1"/>
</dbReference>
<evidence type="ECO:0000256" key="14">
    <source>
        <dbReference type="SAM" id="MobiDB-lite"/>
    </source>
</evidence>
<feature type="compositionally biased region" description="Basic and acidic residues" evidence="14">
    <location>
        <begin position="49"/>
        <end position="59"/>
    </location>
</feature>
<dbReference type="PANTHER" id="PTHR11246">
    <property type="entry name" value="PRE-MRNA SPLICING FACTOR"/>
    <property type="match status" value="1"/>
</dbReference>
<dbReference type="FunFam" id="1.25.40.10:FF:003529">
    <property type="entry name" value="Uncharacterized protein"/>
    <property type="match status" value="1"/>
</dbReference>
<dbReference type="InterPro" id="IPR055430">
    <property type="entry name" value="HAT_Syf1_CNRKL1_C"/>
</dbReference>
<evidence type="ECO:0000256" key="4">
    <source>
        <dbReference type="ARBA" id="ARBA00020235"/>
    </source>
</evidence>
<dbReference type="InterPro" id="IPR045075">
    <property type="entry name" value="Syf1-like"/>
</dbReference>
<evidence type="ECO:0000256" key="11">
    <source>
        <dbReference type="ARBA" id="ARBA00031070"/>
    </source>
</evidence>
<keyword evidence="6" id="KW-0507">mRNA processing</keyword>
<comment type="similarity">
    <text evidence="3">Belongs to the crooked-neck family.</text>
</comment>
<dbReference type="InterPro" id="IPR010491">
    <property type="entry name" value="PRP1_N"/>
</dbReference>
<evidence type="ECO:0000256" key="10">
    <source>
        <dbReference type="ARBA" id="ARBA00023242"/>
    </source>
</evidence>
<keyword evidence="8" id="KW-0677">Repeat</keyword>
<dbReference type="SUPFAM" id="SSF48452">
    <property type="entry name" value="TPR-like"/>
    <property type="match status" value="3"/>
</dbReference>
<dbReference type="GO" id="GO:0071013">
    <property type="term" value="C:catalytic step 2 spliceosome"/>
    <property type="evidence" value="ECO:0007669"/>
    <property type="project" value="TreeGrafter"/>
</dbReference>
<dbReference type="FunFam" id="1.25.40.10:FF:000058">
    <property type="entry name" value="Pre-mRNA processing factor 6"/>
    <property type="match status" value="1"/>
</dbReference>
<dbReference type="Pfam" id="PF23231">
    <property type="entry name" value="HAT_Syf1_CNRKL1_C"/>
    <property type="match status" value="1"/>
</dbReference>
<feature type="region of interest" description="Disordered" evidence="14">
    <location>
        <begin position="1"/>
        <end position="106"/>
    </location>
</feature>
<feature type="domain" description="PRP1 splicing factor N-terminal" evidence="15">
    <location>
        <begin position="23"/>
        <end position="182"/>
    </location>
</feature>
<dbReference type="GO" id="GO:0000244">
    <property type="term" value="P:spliceosomal tri-snRNP complex assembly"/>
    <property type="evidence" value="ECO:0007669"/>
    <property type="project" value="TreeGrafter"/>
</dbReference>
<feature type="compositionally biased region" description="Basic and acidic residues" evidence="14">
    <location>
        <begin position="177"/>
        <end position="191"/>
    </location>
</feature>
<dbReference type="AlphaFoldDB" id="A0A1D2N067"/>
<evidence type="ECO:0000256" key="9">
    <source>
        <dbReference type="ARBA" id="ARBA00023187"/>
    </source>
</evidence>
<dbReference type="Gene3D" id="1.25.40.10">
    <property type="entry name" value="Tetratricopeptide repeat domain"/>
    <property type="match status" value="4"/>
</dbReference>
<evidence type="ECO:0000259" key="15">
    <source>
        <dbReference type="Pfam" id="PF06424"/>
    </source>
</evidence>
<dbReference type="Pfam" id="PF13428">
    <property type="entry name" value="TPR_14"/>
    <property type="match status" value="1"/>
</dbReference>
<keyword evidence="18" id="KW-1185">Reference proteome</keyword>
<dbReference type="GO" id="GO:0016607">
    <property type="term" value="C:nuclear speck"/>
    <property type="evidence" value="ECO:0007669"/>
    <property type="project" value="UniProtKB-SubCell"/>
</dbReference>
<dbReference type="EMBL" id="LJIJ01000338">
    <property type="protein sequence ID" value="ODM98630.1"/>
    <property type="molecule type" value="Genomic_DNA"/>
</dbReference>
<accession>A0A1D2N067</accession>
<dbReference type="PANTHER" id="PTHR11246:SF1">
    <property type="entry name" value="PRE-MRNA-PROCESSING FACTOR 6"/>
    <property type="match status" value="1"/>
</dbReference>
<comment type="function">
    <text evidence="13">Involved in pre-mRNA splicing as component of the U4/U6-U5 tri-snRNP complex, one of the building blocks of the spliceosome. Enhances dihydrotestosterone-induced transactivation activity of AR, as well as dexamethasone-induced transactivation activity of NR3C1, but does not affect estrogen-induced transactivation.</text>
</comment>
<feature type="domain" description="Pre-mRNA-splicing factor Syf1/CRNKL1-like C-terminal HAT-repeats" evidence="16">
    <location>
        <begin position="368"/>
        <end position="599"/>
    </location>
</feature>
<dbReference type="OMA" id="DGWAWYY"/>
<comment type="subcellular location">
    <subcellularLocation>
        <location evidence="1">Nucleus speckle</location>
    </subcellularLocation>
    <subcellularLocation>
        <location evidence="2">Nucleus</location>
        <location evidence="2">Nucleoplasm</location>
    </subcellularLocation>
</comment>
<keyword evidence="7" id="KW-0747">Spliceosome</keyword>
<dbReference type="GO" id="GO:0046540">
    <property type="term" value="C:U4/U6 x U5 tri-snRNP complex"/>
    <property type="evidence" value="ECO:0007669"/>
    <property type="project" value="TreeGrafter"/>
</dbReference>
<organism evidence="17 18">
    <name type="scientific">Orchesella cincta</name>
    <name type="common">Springtail</name>
    <name type="synonym">Podura cincta</name>
    <dbReference type="NCBI Taxonomy" id="48709"/>
    <lineage>
        <taxon>Eukaryota</taxon>
        <taxon>Metazoa</taxon>
        <taxon>Ecdysozoa</taxon>
        <taxon>Arthropoda</taxon>
        <taxon>Hexapoda</taxon>
        <taxon>Collembola</taxon>
        <taxon>Entomobryomorpha</taxon>
        <taxon>Entomobryoidea</taxon>
        <taxon>Orchesellidae</taxon>
        <taxon>Orchesellinae</taxon>
        <taxon>Orchesella</taxon>
    </lineage>
</organism>
<dbReference type="OrthoDB" id="440128at2759"/>
<evidence type="ECO:0000256" key="3">
    <source>
        <dbReference type="ARBA" id="ARBA00008644"/>
    </source>
</evidence>
<gene>
    <name evidence="17" type="ORF">Ocin01_08051</name>
</gene>
<evidence type="ECO:0000313" key="18">
    <source>
        <dbReference type="Proteomes" id="UP000094527"/>
    </source>
</evidence>
<dbReference type="SMART" id="SM00386">
    <property type="entry name" value="HAT"/>
    <property type="match status" value="14"/>
</dbReference>
<comment type="caution">
    <text evidence="17">The sequence shown here is derived from an EMBL/GenBank/DDBJ whole genome shotgun (WGS) entry which is preliminary data.</text>
</comment>
<dbReference type="Pfam" id="PF14559">
    <property type="entry name" value="TPR_19"/>
    <property type="match status" value="1"/>
</dbReference>
<evidence type="ECO:0000259" key="16">
    <source>
        <dbReference type="Pfam" id="PF23231"/>
    </source>
</evidence>
<evidence type="ECO:0000256" key="13">
    <source>
        <dbReference type="ARBA" id="ARBA00046247"/>
    </source>
</evidence>
<feature type="compositionally biased region" description="Acidic residues" evidence="14">
    <location>
        <begin position="72"/>
        <end position="86"/>
    </location>
</feature>
<keyword evidence="9" id="KW-0508">mRNA splicing</keyword>
<keyword evidence="5" id="KW-0597">Phosphoprotein</keyword>
<evidence type="ECO:0000256" key="8">
    <source>
        <dbReference type="ARBA" id="ARBA00022737"/>
    </source>
</evidence>
<evidence type="ECO:0000256" key="1">
    <source>
        <dbReference type="ARBA" id="ARBA00004324"/>
    </source>
</evidence>
<proteinExistence type="inferred from homology"/>
<evidence type="ECO:0000256" key="2">
    <source>
        <dbReference type="ARBA" id="ARBA00004642"/>
    </source>
</evidence>
<feature type="region of interest" description="Disordered" evidence="14">
    <location>
        <begin position="176"/>
        <end position="199"/>
    </location>
</feature>
<reference evidence="17 18" key="1">
    <citation type="journal article" date="2016" name="Genome Biol. Evol.">
        <title>Gene Family Evolution Reflects Adaptation to Soil Environmental Stressors in the Genome of the Collembolan Orchesella cincta.</title>
        <authorList>
            <person name="Faddeeva-Vakhrusheva A."/>
            <person name="Derks M.F."/>
            <person name="Anvar S.Y."/>
            <person name="Agamennone V."/>
            <person name="Suring W."/>
            <person name="Smit S."/>
            <person name="van Straalen N.M."/>
            <person name="Roelofs D."/>
        </authorList>
    </citation>
    <scope>NUCLEOTIDE SEQUENCE [LARGE SCALE GENOMIC DNA]</scope>
    <source>
        <tissue evidence="17">Mixed pool</tissue>
    </source>
</reference>